<keyword evidence="15" id="KW-0812">Transmembrane</keyword>
<evidence type="ECO:0000313" key="20">
    <source>
        <dbReference type="Proteomes" id="UP000183758"/>
    </source>
</evidence>
<keyword evidence="9" id="KW-0133">Cell shape</keyword>
<accession>A0A1J5I5Z7</accession>
<feature type="domain" description="Mur ligase central" evidence="18">
    <location>
        <begin position="113"/>
        <end position="300"/>
    </location>
</feature>
<dbReference type="GO" id="GO:0005524">
    <property type="term" value="F:ATP binding"/>
    <property type="evidence" value="ECO:0007669"/>
    <property type="project" value="UniProtKB-KW"/>
</dbReference>
<dbReference type="InterPro" id="IPR005758">
    <property type="entry name" value="UDP-N-AcMur_Ala_ligase_MurC"/>
</dbReference>
<dbReference type="InterPro" id="IPR000713">
    <property type="entry name" value="Mur_ligase_N"/>
</dbReference>
<dbReference type="EC" id="6.3.2.8" evidence="3 14"/>
<proteinExistence type="predicted"/>
<sequence length="472" mass="53206">MLKTKNIFFIGIKGVAMANLAIIYKKLGYCVFGSDLEEEFITDSTLLKNNILVINSFLPNTLPKNIDLIVYSAAHGGTSNPQVIEAKKRKIKCLNQAELIENLSEIHNKSIAVCGCHGKTTTTALLSYTLIKLGVNPTYLVGAPSFKAGTFQYPGADTSDNNYFAYEADEYAIDPPRDIRPKLNFYKPDYILATNIGFDHPDVYRDLEHTKQVFLNFFQNRKAVFLCGDDKNLASIRLKINSKHLTYGFNKENNLVINNFQTNNLGSSFSINYLGKKLGIIKSALYGEKNISNLAGVALVLINLGFSFERIKKVVKTFSGVKRRLEHIYSKKDIHLFDDYAHHPQEIVATINALKQRFQKHQIITIFQPHTYSRTKSLLNEFTASMLIADKSIIAPIFPSAREKLGNQNISSQIIADIANKTKTNTVYAENNDKQIIKRLEQLIDKKTVIVILGAGDIYKLQDDIIRVIKRL</sequence>
<name>A0A1J5I5Z7_9BACT</name>
<dbReference type="PANTHER" id="PTHR43445">
    <property type="entry name" value="UDP-N-ACETYLMURAMATE--L-ALANINE LIGASE-RELATED"/>
    <property type="match status" value="1"/>
</dbReference>
<dbReference type="AlphaFoldDB" id="A0A1J5I5Z7"/>
<keyword evidence="12" id="KW-0961">Cell wall biogenesis/degradation</keyword>
<dbReference type="PANTHER" id="PTHR43445:SF3">
    <property type="entry name" value="UDP-N-ACETYLMURAMATE--L-ALANINE LIGASE"/>
    <property type="match status" value="1"/>
</dbReference>
<dbReference type="InterPro" id="IPR036565">
    <property type="entry name" value="Mur-like_cat_sf"/>
</dbReference>
<protein>
    <recommendedName>
        <fullName evidence="3 14">UDP-N-acetylmuramate--L-alanine ligase</fullName>
        <ecNumber evidence="3 14">6.3.2.8</ecNumber>
    </recommendedName>
</protein>
<dbReference type="GO" id="GO:0051301">
    <property type="term" value="P:cell division"/>
    <property type="evidence" value="ECO:0007669"/>
    <property type="project" value="UniProtKB-KW"/>
</dbReference>
<evidence type="ECO:0000256" key="7">
    <source>
        <dbReference type="ARBA" id="ARBA00022741"/>
    </source>
</evidence>
<dbReference type="Pfam" id="PF01225">
    <property type="entry name" value="Mur_ligase"/>
    <property type="match status" value="1"/>
</dbReference>
<evidence type="ECO:0000256" key="6">
    <source>
        <dbReference type="ARBA" id="ARBA00022618"/>
    </source>
</evidence>
<comment type="caution">
    <text evidence="19">The sequence shown here is derived from an EMBL/GenBank/DDBJ whole genome shotgun (WGS) entry which is preliminary data.</text>
</comment>
<evidence type="ECO:0000256" key="5">
    <source>
        <dbReference type="ARBA" id="ARBA00022598"/>
    </source>
</evidence>
<evidence type="ECO:0000259" key="18">
    <source>
        <dbReference type="Pfam" id="PF08245"/>
    </source>
</evidence>
<keyword evidence="8" id="KW-0067">ATP-binding</keyword>
<comment type="pathway">
    <text evidence="2">Cell wall biogenesis; peptidoglycan biosynthesis.</text>
</comment>
<comment type="subcellular location">
    <subcellularLocation>
        <location evidence="1">Cytoplasm</location>
    </subcellularLocation>
</comment>
<feature type="domain" description="Mur ligase C-terminal" evidence="17">
    <location>
        <begin position="323"/>
        <end position="456"/>
    </location>
</feature>
<dbReference type="Gene3D" id="3.40.50.720">
    <property type="entry name" value="NAD(P)-binding Rossmann-like Domain"/>
    <property type="match status" value="1"/>
</dbReference>
<feature type="transmembrane region" description="Helical" evidence="15">
    <location>
        <begin position="7"/>
        <end position="24"/>
    </location>
</feature>
<dbReference type="UniPathway" id="UPA00219"/>
<evidence type="ECO:0000256" key="8">
    <source>
        <dbReference type="ARBA" id="ARBA00022840"/>
    </source>
</evidence>
<dbReference type="GO" id="GO:0008360">
    <property type="term" value="P:regulation of cell shape"/>
    <property type="evidence" value="ECO:0007669"/>
    <property type="project" value="UniProtKB-KW"/>
</dbReference>
<dbReference type="Gene3D" id="3.90.190.20">
    <property type="entry name" value="Mur ligase, C-terminal domain"/>
    <property type="match status" value="1"/>
</dbReference>
<keyword evidence="10" id="KW-0573">Peptidoglycan synthesis</keyword>
<evidence type="ECO:0000256" key="14">
    <source>
        <dbReference type="NCBIfam" id="TIGR01082"/>
    </source>
</evidence>
<dbReference type="InterPro" id="IPR013221">
    <property type="entry name" value="Mur_ligase_cen"/>
</dbReference>
<dbReference type="Pfam" id="PF08245">
    <property type="entry name" value="Mur_ligase_M"/>
    <property type="match status" value="1"/>
</dbReference>
<dbReference type="Pfam" id="PF02875">
    <property type="entry name" value="Mur_ligase_C"/>
    <property type="match status" value="1"/>
</dbReference>
<dbReference type="Gene3D" id="3.40.1190.10">
    <property type="entry name" value="Mur-like, catalytic domain"/>
    <property type="match status" value="1"/>
</dbReference>
<evidence type="ECO:0000313" key="19">
    <source>
        <dbReference type="EMBL" id="OIP86632.1"/>
    </source>
</evidence>
<dbReference type="SUPFAM" id="SSF53244">
    <property type="entry name" value="MurD-like peptide ligases, peptide-binding domain"/>
    <property type="match status" value="1"/>
</dbReference>
<evidence type="ECO:0000256" key="2">
    <source>
        <dbReference type="ARBA" id="ARBA00004752"/>
    </source>
</evidence>
<dbReference type="EMBL" id="MNZM01000006">
    <property type="protein sequence ID" value="OIP86632.1"/>
    <property type="molecule type" value="Genomic_DNA"/>
</dbReference>
<dbReference type="GO" id="GO:0009252">
    <property type="term" value="P:peptidoglycan biosynthetic process"/>
    <property type="evidence" value="ECO:0007669"/>
    <property type="project" value="UniProtKB-UniRule"/>
</dbReference>
<evidence type="ECO:0000256" key="15">
    <source>
        <dbReference type="SAM" id="Phobius"/>
    </source>
</evidence>
<dbReference type="InterPro" id="IPR036615">
    <property type="entry name" value="Mur_ligase_C_dom_sf"/>
</dbReference>
<keyword evidence="7" id="KW-0547">Nucleotide-binding</keyword>
<dbReference type="Proteomes" id="UP000183758">
    <property type="component" value="Unassembled WGS sequence"/>
</dbReference>
<dbReference type="NCBIfam" id="TIGR01082">
    <property type="entry name" value="murC"/>
    <property type="match status" value="1"/>
</dbReference>
<dbReference type="InterPro" id="IPR050061">
    <property type="entry name" value="MurCDEF_pg_biosynth"/>
</dbReference>
<evidence type="ECO:0000256" key="3">
    <source>
        <dbReference type="ARBA" id="ARBA00012211"/>
    </source>
</evidence>
<evidence type="ECO:0000259" key="17">
    <source>
        <dbReference type="Pfam" id="PF02875"/>
    </source>
</evidence>
<evidence type="ECO:0000256" key="4">
    <source>
        <dbReference type="ARBA" id="ARBA00022490"/>
    </source>
</evidence>
<evidence type="ECO:0000259" key="16">
    <source>
        <dbReference type="Pfam" id="PF01225"/>
    </source>
</evidence>
<dbReference type="GO" id="GO:0005737">
    <property type="term" value="C:cytoplasm"/>
    <property type="evidence" value="ECO:0007669"/>
    <property type="project" value="UniProtKB-SubCell"/>
</dbReference>
<dbReference type="InterPro" id="IPR004101">
    <property type="entry name" value="Mur_ligase_C"/>
</dbReference>
<dbReference type="GO" id="GO:0071555">
    <property type="term" value="P:cell wall organization"/>
    <property type="evidence" value="ECO:0007669"/>
    <property type="project" value="UniProtKB-KW"/>
</dbReference>
<comment type="catalytic activity">
    <reaction evidence="13">
        <text>UDP-N-acetyl-alpha-D-muramate + L-alanine + ATP = UDP-N-acetyl-alpha-D-muramoyl-L-alanine + ADP + phosphate + H(+)</text>
        <dbReference type="Rhea" id="RHEA:23372"/>
        <dbReference type="ChEBI" id="CHEBI:15378"/>
        <dbReference type="ChEBI" id="CHEBI:30616"/>
        <dbReference type="ChEBI" id="CHEBI:43474"/>
        <dbReference type="ChEBI" id="CHEBI:57972"/>
        <dbReference type="ChEBI" id="CHEBI:70757"/>
        <dbReference type="ChEBI" id="CHEBI:83898"/>
        <dbReference type="ChEBI" id="CHEBI:456216"/>
        <dbReference type="EC" id="6.3.2.8"/>
    </reaction>
</comment>
<dbReference type="SUPFAM" id="SSF53623">
    <property type="entry name" value="MurD-like peptide ligases, catalytic domain"/>
    <property type="match status" value="1"/>
</dbReference>
<keyword evidence="5 19" id="KW-0436">Ligase</keyword>
<keyword evidence="15" id="KW-1133">Transmembrane helix</keyword>
<organism evidence="19 20">
    <name type="scientific">Candidatus Roizmanbacteria bacterium CG2_30_33_16</name>
    <dbReference type="NCBI Taxonomy" id="1805340"/>
    <lineage>
        <taxon>Bacteria</taxon>
        <taxon>Candidatus Roizmaniibacteriota</taxon>
    </lineage>
</organism>
<dbReference type="SUPFAM" id="SSF51984">
    <property type="entry name" value="MurCD N-terminal domain"/>
    <property type="match status" value="1"/>
</dbReference>
<evidence type="ECO:0000256" key="1">
    <source>
        <dbReference type="ARBA" id="ARBA00004496"/>
    </source>
</evidence>
<evidence type="ECO:0000256" key="9">
    <source>
        <dbReference type="ARBA" id="ARBA00022960"/>
    </source>
</evidence>
<evidence type="ECO:0000256" key="11">
    <source>
        <dbReference type="ARBA" id="ARBA00023306"/>
    </source>
</evidence>
<keyword evidence="6" id="KW-0132">Cell division</keyword>
<evidence type="ECO:0000256" key="10">
    <source>
        <dbReference type="ARBA" id="ARBA00022984"/>
    </source>
</evidence>
<keyword evidence="15" id="KW-0472">Membrane</keyword>
<evidence type="ECO:0000256" key="13">
    <source>
        <dbReference type="ARBA" id="ARBA00047833"/>
    </source>
</evidence>
<reference evidence="19 20" key="1">
    <citation type="journal article" date="2016" name="Environ. Microbiol.">
        <title>Genomic resolution of a cold subsurface aquifer community provides metabolic insights for novel microbes adapted to high CO concentrations.</title>
        <authorList>
            <person name="Probst A.J."/>
            <person name="Castelle C.J."/>
            <person name="Singh A."/>
            <person name="Brown C.T."/>
            <person name="Anantharaman K."/>
            <person name="Sharon I."/>
            <person name="Hug L.A."/>
            <person name="Burstein D."/>
            <person name="Emerson J.B."/>
            <person name="Thomas B.C."/>
            <person name="Banfield J.F."/>
        </authorList>
    </citation>
    <scope>NUCLEOTIDE SEQUENCE [LARGE SCALE GENOMIC DNA]</scope>
    <source>
        <strain evidence="19">CG2_30_33_16</strain>
    </source>
</reference>
<evidence type="ECO:0000256" key="12">
    <source>
        <dbReference type="ARBA" id="ARBA00023316"/>
    </source>
</evidence>
<keyword evidence="4" id="KW-0963">Cytoplasm</keyword>
<gene>
    <name evidence="19" type="ORF">AUK04_00285</name>
</gene>
<feature type="domain" description="Mur ligase N-terminal catalytic" evidence="16">
    <location>
        <begin position="7"/>
        <end position="104"/>
    </location>
</feature>
<dbReference type="GO" id="GO:0008763">
    <property type="term" value="F:UDP-N-acetylmuramate-L-alanine ligase activity"/>
    <property type="evidence" value="ECO:0007669"/>
    <property type="project" value="UniProtKB-UniRule"/>
</dbReference>
<keyword evidence="11" id="KW-0131">Cell cycle</keyword>